<reference evidence="2 3" key="1">
    <citation type="journal article" date="2019" name="Int. J. Syst. Evol. Microbiol.">
        <title>The Global Catalogue of Microorganisms (GCM) 10K type strain sequencing project: providing services to taxonomists for standard genome sequencing and annotation.</title>
        <authorList>
            <consortium name="The Broad Institute Genomics Platform"/>
            <consortium name="The Broad Institute Genome Sequencing Center for Infectious Disease"/>
            <person name="Wu L."/>
            <person name="Ma J."/>
        </authorList>
    </citation>
    <scope>NUCLEOTIDE SEQUENCE [LARGE SCALE GENOMIC DNA]</scope>
    <source>
        <strain evidence="2 3">SYNS20</strain>
    </source>
</reference>
<dbReference type="EMBL" id="JBHSWX010000001">
    <property type="protein sequence ID" value="MFC6784751.1"/>
    <property type="molecule type" value="Genomic_DNA"/>
</dbReference>
<evidence type="ECO:0000313" key="2">
    <source>
        <dbReference type="EMBL" id="MFC6784751.1"/>
    </source>
</evidence>
<protein>
    <submittedName>
        <fullName evidence="2">HalOD1 output domain-containing protein</fullName>
    </submittedName>
</protein>
<gene>
    <name evidence="2" type="ORF">ACFQFD_01705</name>
</gene>
<dbReference type="RefSeq" id="WP_284063571.1">
    <property type="nucleotide sequence ID" value="NZ_CP126159.1"/>
</dbReference>
<feature type="domain" description="Halobacterial output" evidence="1">
    <location>
        <begin position="14"/>
        <end position="87"/>
    </location>
</feature>
<dbReference type="Proteomes" id="UP001596443">
    <property type="component" value="Unassembled WGS sequence"/>
</dbReference>
<keyword evidence="3" id="KW-1185">Reference proteome</keyword>
<dbReference type="InterPro" id="IPR040624">
    <property type="entry name" value="HalOD1"/>
</dbReference>
<proteinExistence type="predicted"/>
<comment type="caution">
    <text evidence="2">The sequence shown here is derived from an EMBL/GenBank/DDBJ whole genome shotgun (WGS) entry which is preliminary data.</text>
</comment>
<accession>A0ABD5T6H2</accession>
<organism evidence="2 3">
    <name type="scientific">Halobaculum halobium</name>
    <dbReference type="NCBI Taxonomy" id="3032281"/>
    <lineage>
        <taxon>Archaea</taxon>
        <taxon>Methanobacteriati</taxon>
        <taxon>Methanobacteriota</taxon>
        <taxon>Stenosarchaea group</taxon>
        <taxon>Halobacteria</taxon>
        <taxon>Halobacteriales</taxon>
        <taxon>Haloferacaceae</taxon>
        <taxon>Halobaculum</taxon>
    </lineage>
</organism>
<evidence type="ECO:0000259" key="1">
    <source>
        <dbReference type="Pfam" id="PF18545"/>
    </source>
</evidence>
<dbReference type="GeneID" id="81211468"/>
<dbReference type="Pfam" id="PF18545">
    <property type="entry name" value="HalOD1"/>
    <property type="match status" value="1"/>
</dbReference>
<evidence type="ECO:0000313" key="3">
    <source>
        <dbReference type="Proteomes" id="UP001596443"/>
    </source>
</evidence>
<name>A0ABD5T6H2_9EURY</name>
<dbReference type="AlphaFoldDB" id="A0ABD5T6H2"/>
<sequence>MEYEAGTVVRTTEEQSVSETVIFAVADARGVAPTELEPPLYDAVDADALERLCESAEAGAHPTAIEVEFTWAGCEVFVGSNGRVVVTRTGAGSITERGEPQLVVE</sequence>